<evidence type="ECO:0000256" key="1">
    <source>
        <dbReference type="ARBA" id="ARBA00022723"/>
    </source>
</evidence>
<reference evidence="3 4" key="1">
    <citation type="journal article" date="2016" name="Nat. Commun.">
        <title>Thousands of microbial genomes shed light on interconnected biogeochemical processes in an aquifer system.</title>
        <authorList>
            <person name="Anantharaman K."/>
            <person name="Brown C.T."/>
            <person name="Hug L.A."/>
            <person name="Sharon I."/>
            <person name="Castelle C.J."/>
            <person name="Probst A.J."/>
            <person name="Thomas B.C."/>
            <person name="Singh A."/>
            <person name="Wilkins M.J."/>
            <person name="Karaoz U."/>
            <person name="Brodie E.L."/>
            <person name="Williams K.H."/>
            <person name="Hubbard S.S."/>
            <person name="Banfield J.F."/>
        </authorList>
    </citation>
    <scope>NUCLEOTIDE SEQUENCE [LARGE SCALE GENOMIC DNA]</scope>
</reference>
<sequence>MRFGHVAIRIKDINRMLDFYCRGFGFKEAFRINNDDRSLRIVYLHVSEGQYLELCLGGNERPTFDDSKSVGVRHISFTVDNLAKSKKEMEKRGIIFDSEILKLRDNNLTVFLFDPDGNKLEIVQTQPDSPHKKFEEKRN</sequence>
<dbReference type="PROSITE" id="PS51819">
    <property type="entry name" value="VOC"/>
    <property type="match status" value="1"/>
</dbReference>
<organism evidence="3 4">
    <name type="scientific">Candidatus Woesebacteria bacterium RIFCSPHIGHO2_01_FULL_39_28</name>
    <dbReference type="NCBI Taxonomy" id="1802496"/>
    <lineage>
        <taxon>Bacteria</taxon>
        <taxon>Candidatus Woeseibacteriota</taxon>
    </lineage>
</organism>
<proteinExistence type="predicted"/>
<dbReference type="AlphaFoldDB" id="A0A1F7YF24"/>
<dbReference type="Pfam" id="PF00903">
    <property type="entry name" value="Glyoxalase"/>
    <property type="match status" value="1"/>
</dbReference>
<dbReference type="GO" id="GO:0046872">
    <property type="term" value="F:metal ion binding"/>
    <property type="evidence" value="ECO:0007669"/>
    <property type="project" value="UniProtKB-KW"/>
</dbReference>
<gene>
    <name evidence="3" type="ORF">A2627_01715</name>
</gene>
<dbReference type="InterPro" id="IPR051785">
    <property type="entry name" value="MMCE/EMCE_epimerase"/>
</dbReference>
<evidence type="ECO:0000313" key="4">
    <source>
        <dbReference type="Proteomes" id="UP000178851"/>
    </source>
</evidence>
<dbReference type="Gene3D" id="3.10.180.10">
    <property type="entry name" value="2,3-Dihydroxybiphenyl 1,2-Dioxygenase, domain 1"/>
    <property type="match status" value="1"/>
</dbReference>
<feature type="domain" description="VOC" evidence="2">
    <location>
        <begin position="2"/>
        <end position="125"/>
    </location>
</feature>
<dbReference type="PANTHER" id="PTHR43048:SF3">
    <property type="entry name" value="METHYLMALONYL-COA EPIMERASE, MITOCHONDRIAL"/>
    <property type="match status" value="1"/>
</dbReference>
<dbReference type="GO" id="GO:0046491">
    <property type="term" value="P:L-methylmalonyl-CoA metabolic process"/>
    <property type="evidence" value="ECO:0007669"/>
    <property type="project" value="TreeGrafter"/>
</dbReference>
<dbReference type="InterPro" id="IPR037523">
    <property type="entry name" value="VOC_core"/>
</dbReference>
<dbReference type="GO" id="GO:0004493">
    <property type="term" value="F:methylmalonyl-CoA epimerase activity"/>
    <property type="evidence" value="ECO:0007669"/>
    <property type="project" value="TreeGrafter"/>
</dbReference>
<protein>
    <recommendedName>
        <fullName evidence="2">VOC domain-containing protein</fullName>
    </recommendedName>
</protein>
<comment type="caution">
    <text evidence="3">The sequence shown here is derived from an EMBL/GenBank/DDBJ whole genome shotgun (WGS) entry which is preliminary data.</text>
</comment>
<dbReference type="EMBL" id="MGGI01000020">
    <property type="protein sequence ID" value="OGM25770.1"/>
    <property type="molecule type" value="Genomic_DNA"/>
</dbReference>
<dbReference type="Proteomes" id="UP000178851">
    <property type="component" value="Unassembled WGS sequence"/>
</dbReference>
<dbReference type="PANTHER" id="PTHR43048">
    <property type="entry name" value="METHYLMALONYL-COA EPIMERASE"/>
    <property type="match status" value="1"/>
</dbReference>
<keyword evidence="1" id="KW-0479">Metal-binding</keyword>
<dbReference type="InterPro" id="IPR004360">
    <property type="entry name" value="Glyas_Fos-R_dOase_dom"/>
</dbReference>
<dbReference type="SUPFAM" id="SSF54593">
    <property type="entry name" value="Glyoxalase/Bleomycin resistance protein/Dihydroxybiphenyl dioxygenase"/>
    <property type="match status" value="1"/>
</dbReference>
<dbReference type="CDD" id="cd06587">
    <property type="entry name" value="VOC"/>
    <property type="match status" value="1"/>
</dbReference>
<dbReference type="InterPro" id="IPR029068">
    <property type="entry name" value="Glyas_Bleomycin-R_OHBP_Dase"/>
</dbReference>
<evidence type="ECO:0000259" key="2">
    <source>
        <dbReference type="PROSITE" id="PS51819"/>
    </source>
</evidence>
<name>A0A1F7YF24_9BACT</name>
<evidence type="ECO:0000313" key="3">
    <source>
        <dbReference type="EMBL" id="OGM25770.1"/>
    </source>
</evidence>
<accession>A0A1F7YF24</accession>